<proteinExistence type="inferred from homology"/>
<comment type="caution">
    <text evidence="6">The sequence shown here is derived from an EMBL/GenBank/DDBJ whole genome shotgun (WGS) entry which is preliminary data.</text>
</comment>
<dbReference type="EMBL" id="QQAW01000001">
    <property type="protein sequence ID" value="RDI40322.1"/>
    <property type="molecule type" value="Genomic_DNA"/>
</dbReference>
<protein>
    <submittedName>
        <fullName evidence="5">HAD family phosphatase</fullName>
    </submittedName>
    <submittedName>
        <fullName evidence="6">HAD superfamily hydrolase (TIGR01509 family)</fullName>
    </submittedName>
</protein>
<evidence type="ECO:0000313" key="5">
    <source>
        <dbReference type="EMBL" id="MBB2184898.1"/>
    </source>
</evidence>
<name>A0A370G941_GLULI</name>
<dbReference type="PANTHER" id="PTHR46193:SF10">
    <property type="entry name" value="6-PHOSPHOGLUCONATE PHOSPHATASE"/>
    <property type="match status" value="1"/>
</dbReference>
<dbReference type="PANTHER" id="PTHR46193">
    <property type="entry name" value="6-PHOSPHOGLUCONATE PHOSPHATASE"/>
    <property type="match status" value="1"/>
</dbReference>
<dbReference type="SFLD" id="SFLDG01129">
    <property type="entry name" value="C1.5:_HAD__Beta-PGM__Phosphata"/>
    <property type="match status" value="1"/>
</dbReference>
<dbReference type="OrthoDB" id="9797743at2"/>
<dbReference type="RefSeq" id="WP_114725084.1">
    <property type="nucleotide sequence ID" value="NZ_BJMI01000015.1"/>
</dbReference>
<dbReference type="GO" id="GO:0046872">
    <property type="term" value="F:metal ion binding"/>
    <property type="evidence" value="ECO:0007669"/>
    <property type="project" value="UniProtKB-KW"/>
</dbReference>
<reference evidence="5 8" key="2">
    <citation type="submission" date="2020-04" db="EMBL/GenBank/DDBJ databases">
        <title>Description of novel Gluconacetobacter.</title>
        <authorList>
            <person name="Sombolestani A."/>
        </authorList>
    </citation>
    <scope>NUCLEOTIDE SEQUENCE [LARGE SCALE GENOMIC DNA]</scope>
    <source>
        <strain evidence="5 8">LMG 1382</strain>
    </source>
</reference>
<dbReference type="Proteomes" id="UP000254958">
    <property type="component" value="Unassembled WGS sequence"/>
</dbReference>
<sequence>MTPVALPKAVRPDGRLRLVIFDCDGVLIDSEGPSCRLVAQELRQIGLDYDDEEAVQRLAGRALTRIKVEAEAETGRKLPDDWATIVQYKLVDLMREEARVIDGAHDMLTAVIGLDLPVRVGSNSSIAEMDVKFARTGLDRFVADRVHSARDMGKPKPDPAVYLHAAETEGVPADECVVLEDTDTGANAARAAGMACVLLRPLDLPAPDWPGLFRIGHLSEFAPFLERIQAAQAGHHGGRS</sequence>
<evidence type="ECO:0000256" key="4">
    <source>
        <dbReference type="ARBA" id="ARBA00022842"/>
    </source>
</evidence>
<accession>A0A370G941</accession>
<evidence type="ECO:0000313" key="7">
    <source>
        <dbReference type="Proteomes" id="UP000254958"/>
    </source>
</evidence>
<keyword evidence="4" id="KW-0460">Magnesium</keyword>
<dbReference type="Gene3D" id="1.10.150.240">
    <property type="entry name" value="Putative phosphatase, domain 2"/>
    <property type="match status" value="1"/>
</dbReference>
<dbReference type="Proteomes" id="UP000562982">
    <property type="component" value="Unassembled WGS sequence"/>
</dbReference>
<keyword evidence="3" id="KW-0479">Metal-binding</keyword>
<reference evidence="6 7" key="1">
    <citation type="submission" date="2018-07" db="EMBL/GenBank/DDBJ databases">
        <title>Genomic Encyclopedia of Type Strains, Phase IV (KMG-IV): sequencing the most valuable type-strain genomes for metagenomic binning, comparative biology and taxonomic classification.</title>
        <authorList>
            <person name="Goeker M."/>
        </authorList>
    </citation>
    <scope>NUCLEOTIDE SEQUENCE [LARGE SCALE GENOMIC DNA]</scope>
    <source>
        <strain evidence="6 7">DSM 5603</strain>
    </source>
</reference>
<dbReference type="InterPro" id="IPR006439">
    <property type="entry name" value="HAD-SF_hydro_IA"/>
</dbReference>
<dbReference type="GO" id="GO:0016787">
    <property type="term" value="F:hydrolase activity"/>
    <property type="evidence" value="ECO:0007669"/>
    <property type="project" value="UniProtKB-KW"/>
</dbReference>
<dbReference type="InterPro" id="IPR036412">
    <property type="entry name" value="HAD-like_sf"/>
</dbReference>
<evidence type="ECO:0000313" key="6">
    <source>
        <dbReference type="EMBL" id="RDI40322.1"/>
    </source>
</evidence>
<comment type="cofactor">
    <cofactor evidence="1">
        <name>Mg(2+)</name>
        <dbReference type="ChEBI" id="CHEBI:18420"/>
    </cofactor>
</comment>
<dbReference type="Gene3D" id="3.40.50.1000">
    <property type="entry name" value="HAD superfamily/HAD-like"/>
    <property type="match status" value="1"/>
</dbReference>
<evidence type="ECO:0000256" key="3">
    <source>
        <dbReference type="ARBA" id="ARBA00022723"/>
    </source>
</evidence>
<gene>
    <name evidence="6" type="ORF">C7453_101113</name>
    <name evidence="5" type="ORF">HLH32_00565</name>
</gene>
<organism evidence="6 7">
    <name type="scientific">Gluconacetobacter liquefaciens</name>
    <name type="common">Acetobacter liquefaciens</name>
    <dbReference type="NCBI Taxonomy" id="89584"/>
    <lineage>
        <taxon>Bacteria</taxon>
        <taxon>Pseudomonadati</taxon>
        <taxon>Pseudomonadota</taxon>
        <taxon>Alphaproteobacteria</taxon>
        <taxon>Acetobacterales</taxon>
        <taxon>Acetobacteraceae</taxon>
        <taxon>Gluconacetobacter</taxon>
    </lineage>
</organism>
<evidence type="ECO:0000256" key="1">
    <source>
        <dbReference type="ARBA" id="ARBA00001946"/>
    </source>
</evidence>
<comment type="similarity">
    <text evidence="2">Belongs to the HAD-like hydrolase superfamily. CbbY/CbbZ/Gph/YieH family.</text>
</comment>
<keyword evidence="7" id="KW-1185">Reference proteome</keyword>
<evidence type="ECO:0000256" key="2">
    <source>
        <dbReference type="ARBA" id="ARBA00006171"/>
    </source>
</evidence>
<dbReference type="AlphaFoldDB" id="A0A370G941"/>
<keyword evidence="6" id="KW-0378">Hydrolase</keyword>
<dbReference type="SUPFAM" id="SSF56784">
    <property type="entry name" value="HAD-like"/>
    <property type="match status" value="1"/>
</dbReference>
<dbReference type="InterPro" id="IPR023198">
    <property type="entry name" value="PGP-like_dom2"/>
</dbReference>
<dbReference type="InterPro" id="IPR051600">
    <property type="entry name" value="Beta-PGM-like"/>
</dbReference>
<dbReference type="SFLD" id="SFLDS00003">
    <property type="entry name" value="Haloacid_Dehalogenase"/>
    <property type="match status" value="1"/>
</dbReference>
<dbReference type="EMBL" id="JABEQI010000001">
    <property type="protein sequence ID" value="MBB2184898.1"/>
    <property type="molecule type" value="Genomic_DNA"/>
</dbReference>
<dbReference type="Pfam" id="PF00702">
    <property type="entry name" value="Hydrolase"/>
    <property type="match status" value="1"/>
</dbReference>
<dbReference type="PRINTS" id="PR00413">
    <property type="entry name" value="HADHALOGNASE"/>
</dbReference>
<evidence type="ECO:0000313" key="8">
    <source>
        <dbReference type="Proteomes" id="UP000562982"/>
    </source>
</evidence>
<dbReference type="InterPro" id="IPR023214">
    <property type="entry name" value="HAD_sf"/>
</dbReference>
<dbReference type="NCBIfam" id="TIGR01509">
    <property type="entry name" value="HAD-SF-IA-v3"/>
    <property type="match status" value="1"/>
</dbReference>